<dbReference type="InterPro" id="IPR017438">
    <property type="entry name" value="ATP-NAD_kinase_N"/>
</dbReference>
<dbReference type="GO" id="GO:0005524">
    <property type="term" value="F:ATP binding"/>
    <property type="evidence" value="ECO:0007669"/>
    <property type="project" value="UniProtKB-KW"/>
</dbReference>
<feature type="domain" description="DAGKc" evidence="11">
    <location>
        <begin position="50"/>
        <end position="206"/>
    </location>
</feature>
<dbReference type="EC" id="2.7.1.107" evidence="9"/>
<dbReference type="Proteomes" id="UP000002009">
    <property type="component" value="Chromosome 7"/>
</dbReference>
<dbReference type="InterPro" id="IPR000756">
    <property type="entry name" value="Diacylglycerol_kin_accessory"/>
</dbReference>
<dbReference type="SUPFAM" id="SSF111331">
    <property type="entry name" value="NAD kinase/diacylglycerol kinase-like"/>
    <property type="match status" value="1"/>
</dbReference>
<feature type="region of interest" description="Disordered" evidence="10">
    <location>
        <begin position="1"/>
        <end position="48"/>
    </location>
</feature>
<evidence type="ECO:0000256" key="3">
    <source>
        <dbReference type="ARBA" id="ARBA00022679"/>
    </source>
</evidence>
<dbReference type="GO" id="GO:0004143">
    <property type="term" value="F:ATP-dependent diacylglycerol kinase activity"/>
    <property type="evidence" value="ECO:0007669"/>
    <property type="project" value="UniProtKB-EC"/>
</dbReference>
<keyword evidence="5" id="KW-0479">Metal-binding</keyword>
<keyword evidence="8" id="KW-0472">Membrane</keyword>
<dbReference type="InterPro" id="IPR001206">
    <property type="entry name" value="Diacylglycerol_kinase_cat_dom"/>
</dbReference>
<evidence type="ECO:0000256" key="8">
    <source>
        <dbReference type="ARBA" id="ARBA00023136"/>
    </source>
</evidence>
<dbReference type="EMBL" id="CP001328">
    <property type="protein sequence ID" value="ACO64800.1"/>
    <property type="molecule type" value="Genomic_DNA"/>
</dbReference>
<evidence type="ECO:0000256" key="6">
    <source>
        <dbReference type="ARBA" id="ARBA00022777"/>
    </source>
</evidence>
<dbReference type="GO" id="GO:0008270">
    <property type="term" value="F:zinc ion binding"/>
    <property type="evidence" value="ECO:0007669"/>
    <property type="project" value="UniProtKB-KW"/>
</dbReference>
<comment type="subcellular location">
    <subcellularLocation>
        <location evidence="1">Membrane</location>
    </subcellularLocation>
</comment>
<evidence type="ECO:0000256" key="9">
    <source>
        <dbReference type="RuleBase" id="RU361128"/>
    </source>
</evidence>
<dbReference type="GO" id="GO:0007200">
    <property type="term" value="P:phospholipase C-activating G protein-coupled receptor signaling pathway"/>
    <property type="evidence" value="ECO:0007669"/>
    <property type="project" value="InterPro"/>
</dbReference>
<name>C1EA58_MICCC</name>
<comment type="similarity">
    <text evidence="2 9">Belongs to the eukaryotic diacylglycerol kinase family.</text>
</comment>
<evidence type="ECO:0000256" key="7">
    <source>
        <dbReference type="ARBA" id="ARBA00022840"/>
    </source>
</evidence>
<comment type="catalytic activity">
    <reaction evidence="9">
        <text>a 1,2-diacyl-sn-glycerol + ATP = a 1,2-diacyl-sn-glycero-3-phosphate + ADP + H(+)</text>
        <dbReference type="Rhea" id="RHEA:10272"/>
        <dbReference type="ChEBI" id="CHEBI:15378"/>
        <dbReference type="ChEBI" id="CHEBI:17815"/>
        <dbReference type="ChEBI" id="CHEBI:30616"/>
        <dbReference type="ChEBI" id="CHEBI:58608"/>
        <dbReference type="ChEBI" id="CHEBI:456216"/>
        <dbReference type="EC" id="2.7.1.107"/>
    </reaction>
</comment>
<dbReference type="PANTHER" id="PTHR11255">
    <property type="entry name" value="DIACYLGLYCEROL KINASE"/>
    <property type="match status" value="1"/>
</dbReference>
<dbReference type="GO" id="GO:0016020">
    <property type="term" value="C:membrane"/>
    <property type="evidence" value="ECO:0007669"/>
    <property type="project" value="UniProtKB-SubCell"/>
</dbReference>
<dbReference type="STRING" id="296587.C1EA58"/>
<dbReference type="Pfam" id="PF00609">
    <property type="entry name" value="DAGK_acc"/>
    <property type="match status" value="1"/>
</dbReference>
<evidence type="ECO:0000313" key="13">
    <source>
        <dbReference type="Proteomes" id="UP000002009"/>
    </source>
</evidence>
<evidence type="ECO:0000256" key="5">
    <source>
        <dbReference type="ARBA" id="ARBA00022771"/>
    </source>
</evidence>
<gene>
    <name evidence="12" type="ORF">MICPUN_59956</name>
</gene>
<evidence type="ECO:0000256" key="10">
    <source>
        <dbReference type="SAM" id="MobiDB-lite"/>
    </source>
</evidence>
<evidence type="ECO:0000259" key="11">
    <source>
        <dbReference type="PROSITE" id="PS50146"/>
    </source>
</evidence>
<sequence>MFSACLPRREPLTADNFPSGPSAPESSRPAGAFDAPHACDASSSSLDDDGPHDRVCVIVNVRAPGAKTAVKRLKRLHGVEVLVMDSKSQERLLRRLEELLVGSDGNDARDKDDGHGRGGRIRFLAGGGDGTIAAAASLIALACERAGIAPELRAPVAPLPLGTGNELSRICGWGALYAGAPLERIVRDVSRAYLAKLDMWTATIAPNETEPFGGGFDDVHDGRRNESLSTQRTRERKFCCFFSVGFDAHISHRFTRRRERDPKSCATAWQNKAWYAYYGAAEFVAGGGRLLGEDGKPSVELWVDGRRIHVGRDLNSVQVFNIHSSADGVDFWGTNRASVKGELPDDAFAPPCVGDGMLEVVGTRGVSDLVAARGGFAHSRRLAQGRVVELRTSAAVAAQMDGETWVLPPSSVVITHAGSIPLCVGPGATRNLRPGLETSGGGGGGCLMRL</sequence>
<keyword evidence="7 9" id="KW-0067">ATP-binding</keyword>
<dbReference type="AlphaFoldDB" id="C1EA58"/>
<dbReference type="eggNOG" id="KOG1169">
    <property type="taxonomic scope" value="Eukaryota"/>
</dbReference>
<evidence type="ECO:0000256" key="2">
    <source>
        <dbReference type="ARBA" id="ARBA00009280"/>
    </source>
</evidence>
<keyword evidence="4 9" id="KW-0547">Nucleotide-binding</keyword>
<protein>
    <recommendedName>
        <fullName evidence="9">Diacylglycerol kinase</fullName>
        <shortName evidence="9">DAG kinase</shortName>
        <ecNumber evidence="9">2.7.1.107</ecNumber>
    </recommendedName>
</protein>
<dbReference type="Gene3D" id="3.40.50.10330">
    <property type="entry name" value="Probable inorganic polyphosphate/atp-NAD kinase, domain 1"/>
    <property type="match status" value="1"/>
</dbReference>
<dbReference type="SMART" id="SM00045">
    <property type="entry name" value="DAGKa"/>
    <property type="match status" value="1"/>
</dbReference>
<reference evidence="12 13" key="1">
    <citation type="journal article" date="2009" name="Science">
        <title>Green evolution and dynamic adaptations revealed by genomes of the marine picoeukaryotes Micromonas.</title>
        <authorList>
            <person name="Worden A.Z."/>
            <person name="Lee J.H."/>
            <person name="Mock T."/>
            <person name="Rouze P."/>
            <person name="Simmons M.P."/>
            <person name="Aerts A.L."/>
            <person name="Allen A.E."/>
            <person name="Cuvelier M.L."/>
            <person name="Derelle E."/>
            <person name="Everett M.V."/>
            <person name="Foulon E."/>
            <person name="Grimwood J."/>
            <person name="Gundlach H."/>
            <person name="Henrissat B."/>
            <person name="Napoli C."/>
            <person name="McDonald S.M."/>
            <person name="Parker M.S."/>
            <person name="Rombauts S."/>
            <person name="Salamov A."/>
            <person name="Von Dassow P."/>
            <person name="Badger J.H."/>
            <person name="Coutinho P.M."/>
            <person name="Demir E."/>
            <person name="Dubchak I."/>
            <person name="Gentemann C."/>
            <person name="Eikrem W."/>
            <person name="Gready J.E."/>
            <person name="John U."/>
            <person name="Lanier W."/>
            <person name="Lindquist E.A."/>
            <person name="Lucas S."/>
            <person name="Mayer K.F."/>
            <person name="Moreau H."/>
            <person name="Not F."/>
            <person name="Otillar R."/>
            <person name="Panaud O."/>
            <person name="Pangilinan J."/>
            <person name="Paulsen I."/>
            <person name="Piegu B."/>
            <person name="Poliakov A."/>
            <person name="Robbens S."/>
            <person name="Schmutz J."/>
            <person name="Toulza E."/>
            <person name="Wyss T."/>
            <person name="Zelensky A."/>
            <person name="Zhou K."/>
            <person name="Armbrust E.V."/>
            <person name="Bhattacharya D."/>
            <person name="Goodenough U.W."/>
            <person name="Van de Peer Y."/>
            <person name="Grigoriev I.V."/>
        </authorList>
    </citation>
    <scope>NUCLEOTIDE SEQUENCE [LARGE SCALE GENOMIC DNA]</scope>
    <source>
        <strain evidence="13">RCC299 / NOUM17</strain>
    </source>
</reference>
<dbReference type="InterPro" id="IPR016064">
    <property type="entry name" value="NAD/diacylglycerol_kinase_sf"/>
</dbReference>
<keyword evidence="6 9" id="KW-0418">Kinase</keyword>
<dbReference type="KEGG" id="mis:MICPUN_59956"/>
<evidence type="ECO:0000256" key="4">
    <source>
        <dbReference type="ARBA" id="ARBA00022741"/>
    </source>
</evidence>
<keyword evidence="3 9" id="KW-0808">Transferase</keyword>
<evidence type="ECO:0000313" key="12">
    <source>
        <dbReference type="EMBL" id="ACO64800.1"/>
    </source>
</evidence>
<accession>C1EA58</accession>
<dbReference type="Pfam" id="PF00781">
    <property type="entry name" value="DAGK_cat"/>
    <property type="match status" value="1"/>
</dbReference>
<keyword evidence="5" id="KW-0863">Zinc-finger</keyword>
<dbReference type="PANTHER" id="PTHR11255:SF54">
    <property type="entry name" value="DIACYLGLYCEROL KINASE THETA"/>
    <property type="match status" value="1"/>
</dbReference>
<dbReference type="SMART" id="SM00046">
    <property type="entry name" value="DAGKc"/>
    <property type="match status" value="1"/>
</dbReference>
<keyword evidence="5" id="KW-0862">Zinc</keyword>
<dbReference type="InParanoid" id="C1EA58"/>
<dbReference type="InterPro" id="IPR037607">
    <property type="entry name" value="DGK"/>
</dbReference>
<keyword evidence="13" id="KW-1185">Reference proteome</keyword>
<proteinExistence type="inferred from homology"/>
<evidence type="ECO:0000256" key="1">
    <source>
        <dbReference type="ARBA" id="ARBA00004370"/>
    </source>
</evidence>
<organism evidence="12 13">
    <name type="scientific">Micromonas commoda (strain RCC299 / NOUM17 / CCMP2709)</name>
    <name type="common">Picoplanktonic green alga</name>
    <dbReference type="NCBI Taxonomy" id="296587"/>
    <lineage>
        <taxon>Eukaryota</taxon>
        <taxon>Viridiplantae</taxon>
        <taxon>Chlorophyta</taxon>
        <taxon>Mamiellophyceae</taxon>
        <taxon>Mamiellales</taxon>
        <taxon>Mamiellaceae</taxon>
        <taxon>Micromonas</taxon>
    </lineage>
</organism>
<dbReference type="Gene3D" id="2.60.200.40">
    <property type="match status" value="1"/>
</dbReference>
<dbReference type="OrthoDB" id="242257at2759"/>
<dbReference type="GeneID" id="8244833"/>
<dbReference type="PROSITE" id="PS50146">
    <property type="entry name" value="DAGK"/>
    <property type="match status" value="1"/>
</dbReference>
<dbReference type="RefSeq" id="XP_002503542.1">
    <property type="nucleotide sequence ID" value="XM_002503496.1"/>
</dbReference>